<evidence type="ECO:0000256" key="8">
    <source>
        <dbReference type="ARBA" id="ARBA00023140"/>
    </source>
</evidence>
<evidence type="ECO:0000256" key="7">
    <source>
        <dbReference type="ARBA" id="ARBA00023136"/>
    </source>
</evidence>
<dbReference type="SUPFAM" id="SSF103506">
    <property type="entry name" value="Mitochondrial carrier"/>
    <property type="match status" value="1"/>
</dbReference>
<dbReference type="InterPro" id="IPR018108">
    <property type="entry name" value="MCP_transmembrane"/>
</dbReference>
<evidence type="ECO:0000256" key="6">
    <source>
        <dbReference type="ARBA" id="ARBA00022989"/>
    </source>
</evidence>
<accession>A0AAD4C689</accession>
<name>A0AAD4C689_BOLED</name>
<evidence type="ECO:0000256" key="3">
    <source>
        <dbReference type="ARBA" id="ARBA00022448"/>
    </source>
</evidence>
<keyword evidence="5" id="KW-0677">Repeat</keyword>
<dbReference type="EMBL" id="WHUW01000002">
    <property type="protein sequence ID" value="KAF8450301.1"/>
    <property type="molecule type" value="Genomic_DNA"/>
</dbReference>
<evidence type="ECO:0000256" key="1">
    <source>
        <dbReference type="ARBA" id="ARBA00004585"/>
    </source>
</evidence>
<dbReference type="InterPro" id="IPR052217">
    <property type="entry name" value="Mito/Peroxisomal_Carrier"/>
</dbReference>
<evidence type="ECO:0000256" key="10">
    <source>
        <dbReference type="RuleBase" id="RU000488"/>
    </source>
</evidence>
<dbReference type="GO" id="GO:0051724">
    <property type="term" value="F:NAD transmembrane transporter activity"/>
    <property type="evidence" value="ECO:0007669"/>
    <property type="project" value="TreeGrafter"/>
</dbReference>
<protein>
    <submittedName>
        <fullName evidence="12">Mitochondrial carrier domain-containing protein</fullName>
    </submittedName>
</protein>
<sequence length="311" mass="33741">MSDPALHALAGAVGGMVAMSVTYPLVVLSTRAAVDSKHDNKVTLDIIKREGFRGLYSGLSSSLVGIAVTNGVYYYFYERSRAIILKSRPGRRALSTAESILAGLIAGSATTIISNPIWVVQTLQAVHSTNANASDSSASRPQKLGIFEAIEKILSKDGPAGFWRGIGPALALVINPVIQYTVFEQLKNLLTERRMARLPKGRQGSALAMLTDWDFFVLGAFSKLVATGTTYPYIVVKSRLQAGHVQSERYKSTLRGLLTIFKEEGLQGLYGGAKSKLLQSVLTAAILFTAQRRIYELTNKTVSSLKNSRVR</sequence>
<dbReference type="Proteomes" id="UP001194468">
    <property type="component" value="Unassembled WGS sequence"/>
</dbReference>
<organism evidence="12 13">
    <name type="scientific">Boletus edulis BED1</name>
    <dbReference type="NCBI Taxonomy" id="1328754"/>
    <lineage>
        <taxon>Eukaryota</taxon>
        <taxon>Fungi</taxon>
        <taxon>Dikarya</taxon>
        <taxon>Basidiomycota</taxon>
        <taxon>Agaricomycotina</taxon>
        <taxon>Agaricomycetes</taxon>
        <taxon>Agaricomycetidae</taxon>
        <taxon>Boletales</taxon>
        <taxon>Boletineae</taxon>
        <taxon>Boletaceae</taxon>
        <taxon>Boletoideae</taxon>
        <taxon>Boletus</taxon>
    </lineage>
</organism>
<feature type="transmembrane region" description="Helical" evidence="11">
    <location>
        <begin position="55"/>
        <end position="76"/>
    </location>
</feature>
<evidence type="ECO:0000313" key="12">
    <source>
        <dbReference type="EMBL" id="KAF8450301.1"/>
    </source>
</evidence>
<dbReference type="Gene3D" id="1.50.40.10">
    <property type="entry name" value="Mitochondrial carrier domain"/>
    <property type="match status" value="1"/>
</dbReference>
<reference evidence="12" key="1">
    <citation type="submission" date="2019-10" db="EMBL/GenBank/DDBJ databases">
        <authorList>
            <consortium name="DOE Joint Genome Institute"/>
            <person name="Kuo A."/>
            <person name="Miyauchi S."/>
            <person name="Kiss E."/>
            <person name="Drula E."/>
            <person name="Kohler A."/>
            <person name="Sanchez-Garcia M."/>
            <person name="Andreopoulos B."/>
            <person name="Barry K.W."/>
            <person name="Bonito G."/>
            <person name="Buee M."/>
            <person name="Carver A."/>
            <person name="Chen C."/>
            <person name="Cichocki N."/>
            <person name="Clum A."/>
            <person name="Culley D."/>
            <person name="Crous P.W."/>
            <person name="Fauchery L."/>
            <person name="Girlanda M."/>
            <person name="Hayes R."/>
            <person name="Keri Z."/>
            <person name="LaButti K."/>
            <person name="Lipzen A."/>
            <person name="Lombard V."/>
            <person name="Magnuson J."/>
            <person name="Maillard F."/>
            <person name="Morin E."/>
            <person name="Murat C."/>
            <person name="Nolan M."/>
            <person name="Ohm R."/>
            <person name="Pangilinan J."/>
            <person name="Pereira M."/>
            <person name="Perotto S."/>
            <person name="Peter M."/>
            <person name="Riley R."/>
            <person name="Sitrit Y."/>
            <person name="Stielow B."/>
            <person name="Szollosi G."/>
            <person name="Zifcakova L."/>
            <person name="Stursova M."/>
            <person name="Spatafora J.W."/>
            <person name="Tedersoo L."/>
            <person name="Vaario L.-M."/>
            <person name="Yamada A."/>
            <person name="Yan M."/>
            <person name="Wang P."/>
            <person name="Xu J."/>
            <person name="Bruns T."/>
            <person name="Baldrian P."/>
            <person name="Vilgalys R."/>
            <person name="Henrissat B."/>
            <person name="Grigoriev I.V."/>
            <person name="Hibbett D."/>
            <person name="Nagy L.G."/>
            <person name="Martin F.M."/>
        </authorList>
    </citation>
    <scope>NUCLEOTIDE SEQUENCE</scope>
    <source>
        <strain evidence="12">BED1</strain>
    </source>
</reference>
<comment type="subcellular location">
    <subcellularLocation>
        <location evidence="1">Peroxisome membrane</location>
        <topology evidence="1">Multi-pass membrane protein</topology>
    </subcellularLocation>
</comment>
<keyword evidence="13" id="KW-1185">Reference proteome</keyword>
<dbReference type="GO" id="GO:0080122">
    <property type="term" value="F:AMP transmembrane transporter activity"/>
    <property type="evidence" value="ECO:0007669"/>
    <property type="project" value="TreeGrafter"/>
</dbReference>
<gene>
    <name evidence="12" type="ORF">L210DRAFT_3520246</name>
</gene>
<dbReference type="GO" id="GO:0015230">
    <property type="term" value="F:FAD transmembrane transporter activity"/>
    <property type="evidence" value="ECO:0007669"/>
    <property type="project" value="TreeGrafter"/>
</dbReference>
<evidence type="ECO:0000256" key="9">
    <source>
        <dbReference type="PROSITE-ProRule" id="PRU00282"/>
    </source>
</evidence>
<dbReference type="GO" id="GO:0005778">
    <property type="term" value="C:peroxisomal membrane"/>
    <property type="evidence" value="ECO:0007669"/>
    <property type="project" value="UniProtKB-SubCell"/>
</dbReference>
<evidence type="ECO:0000256" key="11">
    <source>
        <dbReference type="SAM" id="Phobius"/>
    </source>
</evidence>
<keyword evidence="7 9" id="KW-0472">Membrane</keyword>
<keyword evidence="3 10" id="KW-0813">Transport</keyword>
<evidence type="ECO:0000313" key="13">
    <source>
        <dbReference type="Proteomes" id="UP001194468"/>
    </source>
</evidence>
<dbReference type="GO" id="GO:0005347">
    <property type="term" value="F:ATP transmembrane transporter activity"/>
    <property type="evidence" value="ECO:0007669"/>
    <property type="project" value="TreeGrafter"/>
</dbReference>
<dbReference type="PROSITE" id="PS50920">
    <property type="entry name" value="SOLCAR"/>
    <property type="match status" value="3"/>
</dbReference>
<evidence type="ECO:0000256" key="4">
    <source>
        <dbReference type="ARBA" id="ARBA00022692"/>
    </source>
</evidence>
<dbReference type="AlphaFoldDB" id="A0AAD4C689"/>
<evidence type="ECO:0000256" key="5">
    <source>
        <dbReference type="ARBA" id="ARBA00022737"/>
    </source>
</evidence>
<dbReference type="GO" id="GO:0015217">
    <property type="term" value="F:ADP transmembrane transporter activity"/>
    <property type="evidence" value="ECO:0007669"/>
    <property type="project" value="TreeGrafter"/>
</dbReference>
<dbReference type="GO" id="GO:0015228">
    <property type="term" value="F:coenzyme A transmembrane transporter activity"/>
    <property type="evidence" value="ECO:0007669"/>
    <property type="project" value="TreeGrafter"/>
</dbReference>
<comment type="similarity">
    <text evidence="2 10">Belongs to the mitochondrial carrier (TC 2.A.29) family.</text>
</comment>
<reference evidence="12" key="2">
    <citation type="journal article" date="2020" name="Nat. Commun.">
        <title>Large-scale genome sequencing of mycorrhizal fungi provides insights into the early evolution of symbiotic traits.</title>
        <authorList>
            <person name="Miyauchi S."/>
            <person name="Kiss E."/>
            <person name="Kuo A."/>
            <person name="Drula E."/>
            <person name="Kohler A."/>
            <person name="Sanchez-Garcia M."/>
            <person name="Morin E."/>
            <person name="Andreopoulos B."/>
            <person name="Barry K.W."/>
            <person name="Bonito G."/>
            <person name="Buee M."/>
            <person name="Carver A."/>
            <person name="Chen C."/>
            <person name="Cichocki N."/>
            <person name="Clum A."/>
            <person name="Culley D."/>
            <person name="Crous P.W."/>
            <person name="Fauchery L."/>
            <person name="Girlanda M."/>
            <person name="Hayes R.D."/>
            <person name="Keri Z."/>
            <person name="LaButti K."/>
            <person name="Lipzen A."/>
            <person name="Lombard V."/>
            <person name="Magnuson J."/>
            <person name="Maillard F."/>
            <person name="Murat C."/>
            <person name="Nolan M."/>
            <person name="Ohm R.A."/>
            <person name="Pangilinan J."/>
            <person name="Pereira M.F."/>
            <person name="Perotto S."/>
            <person name="Peter M."/>
            <person name="Pfister S."/>
            <person name="Riley R."/>
            <person name="Sitrit Y."/>
            <person name="Stielow J.B."/>
            <person name="Szollosi G."/>
            <person name="Zifcakova L."/>
            <person name="Stursova M."/>
            <person name="Spatafora J.W."/>
            <person name="Tedersoo L."/>
            <person name="Vaario L.M."/>
            <person name="Yamada A."/>
            <person name="Yan M."/>
            <person name="Wang P."/>
            <person name="Xu J."/>
            <person name="Bruns T."/>
            <person name="Baldrian P."/>
            <person name="Vilgalys R."/>
            <person name="Dunand C."/>
            <person name="Henrissat B."/>
            <person name="Grigoriev I.V."/>
            <person name="Hibbett D."/>
            <person name="Nagy L.G."/>
            <person name="Martin F.M."/>
        </authorList>
    </citation>
    <scope>NUCLEOTIDE SEQUENCE</scope>
    <source>
        <strain evidence="12">BED1</strain>
    </source>
</reference>
<proteinExistence type="inferred from homology"/>
<comment type="caution">
    <text evidence="12">The sequence shown here is derived from an EMBL/GenBank/DDBJ whole genome shotgun (WGS) entry which is preliminary data.</text>
</comment>
<evidence type="ECO:0000256" key="2">
    <source>
        <dbReference type="ARBA" id="ARBA00006375"/>
    </source>
</evidence>
<keyword evidence="6 11" id="KW-1133">Transmembrane helix</keyword>
<dbReference type="InterPro" id="IPR023395">
    <property type="entry name" value="MCP_dom_sf"/>
</dbReference>
<feature type="repeat" description="Solcar" evidence="9">
    <location>
        <begin position="2"/>
        <end position="83"/>
    </location>
</feature>
<dbReference type="PANTHER" id="PTHR45939:SF5">
    <property type="entry name" value="PEROXISOMAL MEMBRANE PROTEIN PMP34"/>
    <property type="match status" value="1"/>
</dbReference>
<keyword evidence="8" id="KW-0576">Peroxisome</keyword>
<keyword evidence="4 9" id="KW-0812">Transmembrane</keyword>
<feature type="repeat" description="Solcar" evidence="9">
    <location>
        <begin position="214"/>
        <end position="297"/>
    </location>
</feature>
<dbReference type="PANTHER" id="PTHR45939">
    <property type="entry name" value="PEROXISOMAL MEMBRANE PROTEIN PMP34-RELATED"/>
    <property type="match status" value="1"/>
</dbReference>
<feature type="transmembrane region" description="Helical" evidence="11">
    <location>
        <begin position="6"/>
        <end position="34"/>
    </location>
</feature>
<dbReference type="GO" id="GO:0044610">
    <property type="term" value="F:FMN transmembrane transporter activity"/>
    <property type="evidence" value="ECO:0007669"/>
    <property type="project" value="TreeGrafter"/>
</dbReference>
<dbReference type="Pfam" id="PF00153">
    <property type="entry name" value="Mito_carr"/>
    <property type="match status" value="3"/>
</dbReference>
<feature type="repeat" description="Solcar" evidence="9">
    <location>
        <begin position="94"/>
        <end position="189"/>
    </location>
</feature>